<evidence type="ECO:0000313" key="2">
    <source>
        <dbReference type="EMBL" id="PKI64534.1"/>
    </source>
</evidence>
<dbReference type="EMBL" id="PGOL01000807">
    <property type="protein sequence ID" value="PKI64534.1"/>
    <property type="molecule type" value="Genomic_DNA"/>
</dbReference>
<evidence type="ECO:0000313" key="3">
    <source>
        <dbReference type="Proteomes" id="UP000233551"/>
    </source>
</evidence>
<feature type="region of interest" description="Disordered" evidence="1">
    <location>
        <begin position="55"/>
        <end position="83"/>
    </location>
</feature>
<accession>A0A2I0K7L0</accession>
<dbReference type="AlphaFoldDB" id="A0A2I0K7L0"/>
<keyword evidence="3" id="KW-1185">Reference proteome</keyword>
<comment type="caution">
    <text evidence="2">The sequence shown here is derived from an EMBL/GenBank/DDBJ whole genome shotgun (WGS) entry which is preliminary data.</text>
</comment>
<gene>
    <name evidence="2" type="ORF">CRG98_015097</name>
</gene>
<sequence>MDCANETRTRTGCPLSFIALGVSDLLTPKTALDPGRVKEHSALFRRIRPRGLLDPPWVTDGGRRLPGPGRSKEALGHTPPKRAVSFHGSCESGKFLRPRFGSLAVMPSYYTRLTIKNIGIDPFREGGGRPSLGWANGTHGSLPRDLVVSSMAQSVAKGASPTRI</sequence>
<name>A0A2I0K7L0_PUNGR</name>
<proteinExistence type="predicted"/>
<dbReference type="Proteomes" id="UP000233551">
    <property type="component" value="Unassembled WGS sequence"/>
</dbReference>
<protein>
    <submittedName>
        <fullName evidence="2">Uncharacterized protein</fullName>
    </submittedName>
</protein>
<organism evidence="2 3">
    <name type="scientific">Punica granatum</name>
    <name type="common">Pomegranate</name>
    <dbReference type="NCBI Taxonomy" id="22663"/>
    <lineage>
        <taxon>Eukaryota</taxon>
        <taxon>Viridiplantae</taxon>
        <taxon>Streptophyta</taxon>
        <taxon>Embryophyta</taxon>
        <taxon>Tracheophyta</taxon>
        <taxon>Spermatophyta</taxon>
        <taxon>Magnoliopsida</taxon>
        <taxon>eudicotyledons</taxon>
        <taxon>Gunneridae</taxon>
        <taxon>Pentapetalae</taxon>
        <taxon>rosids</taxon>
        <taxon>malvids</taxon>
        <taxon>Myrtales</taxon>
        <taxon>Lythraceae</taxon>
        <taxon>Punica</taxon>
    </lineage>
</organism>
<evidence type="ECO:0000256" key="1">
    <source>
        <dbReference type="SAM" id="MobiDB-lite"/>
    </source>
</evidence>
<reference evidence="2 3" key="1">
    <citation type="submission" date="2017-11" db="EMBL/GenBank/DDBJ databases">
        <title>De-novo sequencing of pomegranate (Punica granatum L.) genome.</title>
        <authorList>
            <person name="Akparov Z."/>
            <person name="Amiraslanov A."/>
            <person name="Hajiyeva S."/>
            <person name="Abbasov M."/>
            <person name="Kaur K."/>
            <person name="Hamwieh A."/>
            <person name="Solovyev V."/>
            <person name="Salamov A."/>
            <person name="Braich B."/>
            <person name="Kosarev P."/>
            <person name="Mahmoud A."/>
            <person name="Hajiyev E."/>
            <person name="Babayeva S."/>
            <person name="Izzatullayeva V."/>
            <person name="Mammadov A."/>
            <person name="Mammadov A."/>
            <person name="Sharifova S."/>
            <person name="Ojaghi J."/>
            <person name="Eynullazada K."/>
            <person name="Bayramov B."/>
            <person name="Abdulazimova A."/>
            <person name="Shahmuradov I."/>
        </authorList>
    </citation>
    <scope>NUCLEOTIDE SEQUENCE [LARGE SCALE GENOMIC DNA]</scope>
    <source>
        <strain evidence="3">cv. AG2017</strain>
        <tissue evidence="2">Leaf</tissue>
    </source>
</reference>